<protein>
    <submittedName>
        <fullName evidence="2">Uncharacterized protein</fullName>
    </submittedName>
</protein>
<feature type="compositionally biased region" description="Low complexity" evidence="1">
    <location>
        <begin position="40"/>
        <end position="49"/>
    </location>
</feature>
<evidence type="ECO:0000313" key="3">
    <source>
        <dbReference type="Proteomes" id="UP000886805"/>
    </source>
</evidence>
<proteinExistence type="predicted"/>
<feature type="region of interest" description="Disordered" evidence="1">
    <location>
        <begin position="242"/>
        <end position="294"/>
    </location>
</feature>
<feature type="compositionally biased region" description="Acidic residues" evidence="1">
    <location>
        <begin position="50"/>
        <end position="60"/>
    </location>
</feature>
<evidence type="ECO:0000256" key="1">
    <source>
        <dbReference type="SAM" id="MobiDB-lite"/>
    </source>
</evidence>
<feature type="region of interest" description="Disordered" evidence="1">
    <location>
        <begin position="30"/>
        <end position="61"/>
    </location>
</feature>
<comment type="caution">
    <text evidence="2">The sequence shown here is derived from an EMBL/GenBank/DDBJ whole genome shotgun (WGS) entry which is preliminary data.</text>
</comment>
<gene>
    <name evidence="2" type="ORF">H9849_10280</name>
</gene>
<reference evidence="2" key="2">
    <citation type="submission" date="2021-04" db="EMBL/GenBank/DDBJ databases">
        <authorList>
            <person name="Gilroy R."/>
        </authorList>
    </citation>
    <scope>NUCLEOTIDE SEQUENCE</scope>
    <source>
        <strain evidence="2">ChiSxjej3B15-1167</strain>
    </source>
</reference>
<reference evidence="2" key="1">
    <citation type="journal article" date="2021" name="PeerJ">
        <title>Extensive microbial diversity within the chicken gut microbiome revealed by metagenomics and culture.</title>
        <authorList>
            <person name="Gilroy R."/>
            <person name="Ravi A."/>
            <person name="Getino M."/>
            <person name="Pursley I."/>
            <person name="Horton D.L."/>
            <person name="Alikhan N.F."/>
            <person name="Baker D."/>
            <person name="Gharbi K."/>
            <person name="Hall N."/>
            <person name="Watson M."/>
            <person name="Adriaenssens E.M."/>
            <person name="Foster-Nyarko E."/>
            <person name="Jarju S."/>
            <person name="Secka A."/>
            <person name="Antonio M."/>
            <person name="Oren A."/>
            <person name="Chaudhuri R.R."/>
            <person name="La Ragione R."/>
            <person name="Hildebrand F."/>
            <person name="Pallen M.J."/>
        </authorList>
    </citation>
    <scope>NUCLEOTIDE SEQUENCE</scope>
    <source>
        <strain evidence="2">ChiSxjej3B15-1167</strain>
    </source>
</reference>
<name>A0A9D2BES3_9FIRM</name>
<accession>A0A9D2BES3</accession>
<dbReference type="Proteomes" id="UP000886805">
    <property type="component" value="Unassembled WGS sequence"/>
</dbReference>
<sequence length="362" mass="39833">MMHFNKMKRWGAVILAGTMAFSLVGCGGKKGDSQADEPAETTTEAAADSSEADDDSEEFVDGSVDLPSDFGDMIYPLTSLMVEASAKGLPYYNEDSTEDEADSFWFSMAVLTSLMNDYVKDVTVDTDENYLYLEEETVNMYASALYDAFAKGNLEFPELPEDDTYAVYNDEDGTYGFLSGGIGTMKAYITDCEEDGEDYILTAELRDTDNDDLYGRYEITITPTSYDGDEDNAFAYGVSAFEEQDSDEEEGVDFSEGATEEEGDTAEESSTEETDETTEEEESSADDEPEISEDEALSLAEEYYGEDAEYTFEDIITVGDYEYYNFAVDGEGVSSTNVLVSVDGENVLGGVQNDDGSWSFDQ</sequence>
<dbReference type="AlphaFoldDB" id="A0A9D2BES3"/>
<organism evidence="2 3">
    <name type="scientific">Candidatus Anaerobutyricum stercoripullorum</name>
    <dbReference type="NCBI Taxonomy" id="2838456"/>
    <lineage>
        <taxon>Bacteria</taxon>
        <taxon>Bacillati</taxon>
        <taxon>Bacillota</taxon>
        <taxon>Clostridia</taxon>
        <taxon>Lachnospirales</taxon>
        <taxon>Lachnospiraceae</taxon>
        <taxon>Anaerobutyricum</taxon>
    </lineage>
</organism>
<dbReference type="PROSITE" id="PS51257">
    <property type="entry name" value="PROKAR_LIPOPROTEIN"/>
    <property type="match status" value="1"/>
</dbReference>
<evidence type="ECO:0000313" key="2">
    <source>
        <dbReference type="EMBL" id="HIX73393.1"/>
    </source>
</evidence>
<dbReference type="EMBL" id="DXEQ01000313">
    <property type="protein sequence ID" value="HIX73393.1"/>
    <property type="molecule type" value="Genomic_DNA"/>
</dbReference>